<keyword evidence="2" id="KW-1185">Reference proteome</keyword>
<dbReference type="Proteomes" id="UP000568106">
    <property type="component" value="Unassembled WGS sequence"/>
</dbReference>
<evidence type="ECO:0000313" key="2">
    <source>
        <dbReference type="Proteomes" id="UP000568106"/>
    </source>
</evidence>
<sequence>MAVEVADLNQMQAAYKEAVDQWVTAIREEEALASVNHSEAEIDAWEAADFREEDAREKAKEAKKNYEDALREKFFKF</sequence>
<comment type="caution">
    <text evidence="1">The sequence shown here is derived from an EMBL/GenBank/DDBJ whole genome shotgun (WGS) entry which is preliminary data.</text>
</comment>
<protein>
    <submittedName>
        <fullName evidence="1">Uncharacterized protein</fullName>
    </submittedName>
</protein>
<organism evidence="1 2">
    <name type="scientific">Tunturiibacter empetritectus</name>
    <dbReference type="NCBI Taxonomy" id="3069691"/>
    <lineage>
        <taxon>Bacteria</taxon>
        <taxon>Pseudomonadati</taxon>
        <taxon>Acidobacteriota</taxon>
        <taxon>Terriglobia</taxon>
        <taxon>Terriglobales</taxon>
        <taxon>Acidobacteriaceae</taxon>
        <taxon>Tunturiibacter</taxon>
    </lineage>
</organism>
<gene>
    <name evidence="1" type="ORF">HDF09_000043</name>
</gene>
<proteinExistence type="predicted"/>
<name>A0A7W8IDX5_9BACT</name>
<dbReference type="EMBL" id="JACHDY010000001">
    <property type="protein sequence ID" value="MBB5315393.1"/>
    <property type="molecule type" value="Genomic_DNA"/>
</dbReference>
<accession>A0A7W8IDX5</accession>
<evidence type="ECO:0000313" key="1">
    <source>
        <dbReference type="EMBL" id="MBB5315393.1"/>
    </source>
</evidence>
<reference evidence="1" key="1">
    <citation type="submission" date="2020-08" db="EMBL/GenBank/DDBJ databases">
        <title>Genomic Encyclopedia of Type Strains, Phase IV (KMG-V): Genome sequencing to study the core and pangenomes of soil and plant-associated prokaryotes.</title>
        <authorList>
            <person name="Whitman W."/>
        </authorList>
    </citation>
    <scope>NUCLEOTIDE SEQUENCE [LARGE SCALE GENOMIC DNA]</scope>
    <source>
        <strain evidence="1">M8UP27</strain>
    </source>
</reference>
<dbReference type="AlphaFoldDB" id="A0A7W8IDX5"/>